<evidence type="ECO:0000313" key="3">
    <source>
        <dbReference type="Proteomes" id="UP000677265"/>
    </source>
</evidence>
<organism evidence="1">
    <name type="scientific">Neobacillus citreus</name>
    <dbReference type="NCBI Taxonomy" id="2833578"/>
    <lineage>
        <taxon>Bacteria</taxon>
        <taxon>Bacillati</taxon>
        <taxon>Bacillota</taxon>
        <taxon>Bacilli</taxon>
        <taxon>Bacillales</taxon>
        <taxon>Bacillaceae</taxon>
        <taxon>Neobacillus</taxon>
    </lineage>
</organism>
<reference evidence="1" key="1">
    <citation type="submission" date="2021-05" db="EMBL/GenBank/DDBJ databases">
        <title>Novel Bacillus species.</title>
        <authorList>
            <person name="Liu G."/>
        </authorList>
    </citation>
    <scope>NUCLEOTIDE SEQUENCE</scope>
    <source>
        <strain evidence="1 3">FJAT-50051</strain>
    </source>
</reference>
<proteinExistence type="predicted"/>
<dbReference type="EMBL" id="JAGYPE010000010">
    <property type="protein sequence ID" value="MBS4188278.1"/>
    <property type="molecule type" value="Genomic_DNA"/>
</dbReference>
<dbReference type="RefSeq" id="WP_213148061.1">
    <property type="nucleotide sequence ID" value="NZ_JAGYPE020000028.1"/>
</dbReference>
<gene>
    <name evidence="2" type="ORF">KHB02_015835</name>
    <name evidence="1" type="ORF">KHB02_43645</name>
</gene>
<accession>A0A942TAS2</accession>
<sequence>MMRQTYFGVNQEQFAGLEKYIKEYSLLTREMFNRSIAAEEKAAIQKKKEDLKGKISESLLENGTILGFLTPEKIDQLSDEIHEVKNDEVKGYLQSNFIPREKMEEVLFSLMNLPATESTKNIIFFLEKAKSNKQHIIVWIM</sequence>
<protein>
    <submittedName>
        <fullName evidence="1">Uncharacterized protein</fullName>
    </submittedName>
</protein>
<evidence type="ECO:0000313" key="2">
    <source>
        <dbReference type="EMBL" id="MCH6266993.1"/>
    </source>
</evidence>
<dbReference type="AlphaFoldDB" id="A0A942TAS2"/>
<dbReference type="EMBL" id="JAGYPE020000028">
    <property type="protein sequence ID" value="MCH6266993.1"/>
    <property type="molecule type" value="Genomic_DNA"/>
</dbReference>
<dbReference type="Proteomes" id="UP000677265">
    <property type="component" value="Unassembled WGS sequence"/>
</dbReference>
<evidence type="ECO:0000313" key="1">
    <source>
        <dbReference type="EMBL" id="MBS4188278.1"/>
    </source>
</evidence>
<comment type="caution">
    <text evidence="1">The sequence shown here is derived from an EMBL/GenBank/DDBJ whole genome shotgun (WGS) entry which is preliminary data.</text>
</comment>
<keyword evidence="3" id="KW-1185">Reference proteome</keyword>
<name>A0A942TAS2_9BACI</name>